<evidence type="ECO:0000313" key="1">
    <source>
        <dbReference type="EMBL" id="XDJ03420.1"/>
    </source>
</evidence>
<dbReference type="InterPro" id="IPR019289">
    <property type="entry name" value="Phage_tail_E/E"/>
</dbReference>
<dbReference type="EMBL" id="PP986400">
    <property type="protein sequence ID" value="XDJ03420.1"/>
    <property type="molecule type" value="Genomic_DNA"/>
</dbReference>
<name>A0AB39C9P9_9VIRU</name>
<proteinExistence type="predicted"/>
<protein>
    <submittedName>
        <fullName evidence="1">Tail protein</fullName>
    </submittedName>
</protein>
<sequence>MTVVTLKKPIQRGDDAIERVELREPDTGSLRGLEMFAVLRMDVNAHRTLIPRISNITANEFDMLKPSDLLSLQTEVVSFFEG</sequence>
<gene>
    <name evidence="1" type="ORF">H905_00002</name>
</gene>
<organism evidence="1">
    <name type="scientific">Aliivibrio phage vB_Alvi_H905</name>
    <dbReference type="NCBI Taxonomy" id="3234039"/>
    <lineage>
        <taxon>Viruses</taxon>
    </lineage>
</organism>
<reference evidence="1" key="2">
    <citation type="submission" date="2024-07" db="EMBL/GenBank/DDBJ databases">
        <authorList>
            <person name="Foxall R."/>
        </authorList>
    </citation>
    <scope>NUCLEOTIDE SEQUENCE</scope>
</reference>
<accession>A0AB39C9P9</accession>
<reference evidence="1" key="1">
    <citation type="journal article" date="2024" name="Genome Announc.">
        <title>Genome sequence of H905.</title>
        <authorList>
            <person name="Whistler C."/>
            <person name="Calawa J."/>
        </authorList>
    </citation>
    <scope>NUCLEOTIDE SEQUENCE</scope>
</reference>
<dbReference type="Pfam" id="PF10109">
    <property type="entry name" value="Phage_TAC_7"/>
    <property type="match status" value="1"/>
</dbReference>